<dbReference type="GO" id="GO:0005886">
    <property type="term" value="C:plasma membrane"/>
    <property type="evidence" value="ECO:0007669"/>
    <property type="project" value="UniProtKB-SubCell"/>
</dbReference>
<keyword evidence="4 7" id="KW-0812">Transmembrane</keyword>
<gene>
    <name evidence="9" type="ORF">DFP98_1251</name>
</gene>
<comment type="caution">
    <text evidence="9">The sequence shown here is derived from an EMBL/GenBank/DDBJ whole genome shotgun (WGS) entry which is preliminary data.</text>
</comment>
<keyword evidence="10" id="KW-1185">Reference proteome</keyword>
<dbReference type="OrthoDB" id="9772609at2"/>
<sequence>MSSKGNIAFRAVSVVILAVMAVFFALPIYMAVVNSFKTQKEIFSSVLAWPSSFGFDNYINVFHSIDLLKSLGNSLTVTIIGVVGMLLLGAMAGYKLSRTPGKLSGFIFFLFLSSMMIPFHVIMITLSQVAKSLHLQGSTTGLGIMYVGLSLNMVIFLYHGFVKGIPKEMEEAAKMDGAGELYTFFRIILPLLKPITVTLAILNVLYIWNDFLLPLLMLTDVNKYTLILTTNSFFGQYTKDWGSILSSLVMTAVPVFAFFIAFQKWILQGIADGALKG</sequence>
<evidence type="ECO:0000256" key="6">
    <source>
        <dbReference type="ARBA" id="ARBA00023136"/>
    </source>
</evidence>
<feature type="transmembrane region" description="Helical" evidence="7">
    <location>
        <begin position="241"/>
        <end position="262"/>
    </location>
</feature>
<dbReference type="SUPFAM" id="SSF161098">
    <property type="entry name" value="MetI-like"/>
    <property type="match status" value="1"/>
</dbReference>
<dbReference type="InterPro" id="IPR000515">
    <property type="entry name" value="MetI-like"/>
</dbReference>
<evidence type="ECO:0000256" key="2">
    <source>
        <dbReference type="ARBA" id="ARBA00022448"/>
    </source>
</evidence>
<dbReference type="PANTHER" id="PTHR43744">
    <property type="entry name" value="ABC TRANSPORTER PERMEASE PROTEIN MG189-RELATED-RELATED"/>
    <property type="match status" value="1"/>
</dbReference>
<feature type="domain" description="ABC transmembrane type-1" evidence="8">
    <location>
        <begin position="71"/>
        <end position="262"/>
    </location>
</feature>
<evidence type="ECO:0000256" key="4">
    <source>
        <dbReference type="ARBA" id="ARBA00022692"/>
    </source>
</evidence>
<evidence type="ECO:0000256" key="5">
    <source>
        <dbReference type="ARBA" id="ARBA00022989"/>
    </source>
</evidence>
<dbReference type="AlphaFoldDB" id="A0A3D9INV2"/>
<dbReference type="PROSITE" id="PS50928">
    <property type="entry name" value="ABC_TM1"/>
    <property type="match status" value="1"/>
</dbReference>
<keyword evidence="3" id="KW-1003">Cell membrane</keyword>
<proteinExistence type="inferred from homology"/>
<dbReference type="Proteomes" id="UP000256977">
    <property type="component" value="Unassembled WGS sequence"/>
</dbReference>
<keyword evidence="2 7" id="KW-0813">Transport</keyword>
<evidence type="ECO:0000259" key="8">
    <source>
        <dbReference type="PROSITE" id="PS50928"/>
    </source>
</evidence>
<dbReference type="CDD" id="cd06261">
    <property type="entry name" value="TM_PBP2"/>
    <property type="match status" value="1"/>
</dbReference>
<keyword evidence="5 7" id="KW-1133">Transmembrane helix</keyword>
<comment type="subcellular location">
    <subcellularLocation>
        <location evidence="1 7">Cell membrane</location>
        <topology evidence="1 7">Multi-pass membrane protein</topology>
    </subcellularLocation>
</comment>
<feature type="transmembrane region" description="Helical" evidence="7">
    <location>
        <begin position="106"/>
        <end position="130"/>
    </location>
</feature>
<dbReference type="Pfam" id="PF00528">
    <property type="entry name" value="BPD_transp_1"/>
    <property type="match status" value="1"/>
</dbReference>
<organism evidence="9 10">
    <name type="scientific">Cohnella phaseoli</name>
    <dbReference type="NCBI Taxonomy" id="456490"/>
    <lineage>
        <taxon>Bacteria</taxon>
        <taxon>Bacillati</taxon>
        <taxon>Bacillota</taxon>
        <taxon>Bacilli</taxon>
        <taxon>Bacillales</taxon>
        <taxon>Paenibacillaceae</taxon>
        <taxon>Cohnella</taxon>
    </lineage>
</organism>
<dbReference type="GO" id="GO:0055085">
    <property type="term" value="P:transmembrane transport"/>
    <property type="evidence" value="ECO:0007669"/>
    <property type="project" value="InterPro"/>
</dbReference>
<evidence type="ECO:0000256" key="3">
    <source>
        <dbReference type="ARBA" id="ARBA00022475"/>
    </source>
</evidence>
<feature type="transmembrane region" description="Helical" evidence="7">
    <location>
        <begin position="142"/>
        <end position="162"/>
    </location>
</feature>
<dbReference type="EMBL" id="QRDZ01000025">
    <property type="protein sequence ID" value="RED63454.1"/>
    <property type="molecule type" value="Genomic_DNA"/>
</dbReference>
<evidence type="ECO:0000313" key="9">
    <source>
        <dbReference type="EMBL" id="RED63454.1"/>
    </source>
</evidence>
<evidence type="ECO:0000256" key="1">
    <source>
        <dbReference type="ARBA" id="ARBA00004651"/>
    </source>
</evidence>
<accession>A0A3D9INV2</accession>
<dbReference type="RefSeq" id="WP_116063578.1">
    <property type="nucleotide sequence ID" value="NZ_QRDZ01000025.1"/>
</dbReference>
<reference evidence="9 10" key="1">
    <citation type="submission" date="2018-07" db="EMBL/GenBank/DDBJ databases">
        <title>Genomic Encyclopedia of Type Strains, Phase III (KMG-III): the genomes of soil and plant-associated and newly described type strains.</title>
        <authorList>
            <person name="Whitman W."/>
        </authorList>
    </citation>
    <scope>NUCLEOTIDE SEQUENCE [LARGE SCALE GENOMIC DNA]</scope>
    <source>
        <strain evidence="9 10">CECT 7287</strain>
    </source>
</reference>
<feature type="transmembrane region" description="Helical" evidence="7">
    <location>
        <begin position="7"/>
        <end position="30"/>
    </location>
</feature>
<dbReference type="InterPro" id="IPR035906">
    <property type="entry name" value="MetI-like_sf"/>
</dbReference>
<evidence type="ECO:0000313" key="10">
    <source>
        <dbReference type="Proteomes" id="UP000256977"/>
    </source>
</evidence>
<comment type="similarity">
    <text evidence="7">Belongs to the binding-protein-dependent transport system permease family.</text>
</comment>
<evidence type="ECO:0000256" key="7">
    <source>
        <dbReference type="RuleBase" id="RU363032"/>
    </source>
</evidence>
<protein>
    <submittedName>
        <fullName evidence="9">Raffinose/stachyose/melibiose transport system permease protein</fullName>
    </submittedName>
</protein>
<feature type="transmembrane region" description="Helical" evidence="7">
    <location>
        <begin position="183"/>
        <end position="208"/>
    </location>
</feature>
<name>A0A3D9INV2_9BACL</name>
<dbReference type="Gene3D" id="1.10.3720.10">
    <property type="entry name" value="MetI-like"/>
    <property type="match status" value="1"/>
</dbReference>
<feature type="transmembrane region" description="Helical" evidence="7">
    <location>
        <begin position="75"/>
        <end position="94"/>
    </location>
</feature>
<dbReference type="PANTHER" id="PTHR43744:SF8">
    <property type="entry name" value="SN-GLYCEROL-3-PHOSPHATE TRANSPORT SYSTEM PERMEASE PROTEIN UGPE"/>
    <property type="match status" value="1"/>
</dbReference>
<keyword evidence="6 7" id="KW-0472">Membrane</keyword>